<dbReference type="Proteomes" id="UP000295560">
    <property type="component" value="Unassembled WGS sequence"/>
</dbReference>
<evidence type="ECO:0000256" key="1">
    <source>
        <dbReference type="SAM" id="Phobius"/>
    </source>
</evidence>
<feature type="transmembrane region" description="Helical" evidence="1">
    <location>
        <begin position="20"/>
        <end position="40"/>
    </location>
</feature>
<name>A0A4R1HYZ9_PSEEN</name>
<proteinExistence type="predicted"/>
<comment type="caution">
    <text evidence="2">The sequence shown here is derived from an EMBL/GenBank/DDBJ whole genome shotgun (WGS) entry which is preliminary data.</text>
</comment>
<keyword evidence="1" id="KW-0812">Transmembrane</keyword>
<accession>A0A4R1HYZ9</accession>
<protein>
    <submittedName>
        <fullName evidence="2">Uncharacterized protein</fullName>
    </submittedName>
</protein>
<keyword evidence="3" id="KW-1185">Reference proteome</keyword>
<dbReference type="EMBL" id="SMFZ01000002">
    <property type="protein sequence ID" value="TCK22812.1"/>
    <property type="molecule type" value="Genomic_DNA"/>
</dbReference>
<keyword evidence="1" id="KW-1133">Transmembrane helix</keyword>
<evidence type="ECO:0000313" key="3">
    <source>
        <dbReference type="Proteomes" id="UP000295560"/>
    </source>
</evidence>
<organism evidence="2 3">
    <name type="scientific">Pseudonocardia endophytica</name>
    <dbReference type="NCBI Taxonomy" id="401976"/>
    <lineage>
        <taxon>Bacteria</taxon>
        <taxon>Bacillati</taxon>
        <taxon>Actinomycetota</taxon>
        <taxon>Actinomycetes</taxon>
        <taxon>Pseudonocardiales</taxon>
        <taxon>Pseudonocardiaceae</taxon>
        <taxon>Pseudonocardia</taxon>
    </lineage>
</organism>
<dbReference type="AlphaFoldDB" id="A0A4R1HYZ9"/>
<gene>
    <name evidence="2" type="ORF">EV378_6823</name>
</gene>
<keyword evidence="1" id="KW-0472">Membrane</keyword>
<evidence type="ECO:0000313" key="2">
    <source>
        <dbReference type="EMBL" id="TCK22812.1"/>
    </source>
</evidence>
<sequence length="82" mass="8514">MVDDHDVPTVVLLVDDLTRPLVPVCAAAAVAGVLLTLGAVREHGRLTAGVDPGVLRRLLRWNLARSLAWTLGGVTALVPAAA</sequence>
<reference evidence="2 3" key="1">
    <citation type="submission" date="2019-03" db="EMBL/GenBank/DDBJ databases">
        <title>Sequencing the genomes of 1000 actinobacteria strains.</title>
        <authorList>
            <person name="Klenk H.-P."/>
        </authorList>
    </citation>
    <scope>NUCLEOTIDE SEQUENCE [LARGE SCALE GENOMIC DNA]</scope>
    <source>
        <strain evidence="2 3">DSM 44969</strain>
    </source>
</reference>